<dbReference type="SUPFAM" id="SSF53474">
    <property type="entry name" value="alpha/beta-Hydrolases"/>
    <property type="match status" value="1"/>
</dbReference>
<organism evidence="3 4">
    <name type="scientific">Pseudonocardia thermophila</name>
    <dbReference type="NCBI Taxonomy" id="1848"/>
    <lineage>
        <taxon>Bacteria</taxon>
        <taxon>Bacillati</taxon>
        <taxon>Actinomycetota</taxon>
        <taxon>Actinomycetes</taxon>
        <taxon>Pseudonocardiales</taxon>
        <taxon>Pseudonocardiaceae</taxon>
        <taxon>Pseudonocardia</taxon>
    </lineage>
</organism>
<feature type="region of interest" description="Disordered" evidence="1">
    <location>
        <begin position="1"/>
        <end position="23"/>
    </location>
</feature>
<evidence type="ECO:0000313" key="4">
    <source>
        <dbReference type="Proteomes" id="UP000184363"/>
    </source>
</evidence>
<dbReference type="InterPro" id="IPR051049">
    <property type="entry name" value="Dienelactone_hydrolase-like"/>
</dbReference>
<dbReference type="Pfam" id="PF01738">
    <property type="entry name" value="DLH"/>
    <property type="match status" value="1"/>
</dbReference>
<dbReference type="OrthoDB" id="9787933at2"/>
<proteinExistence type="predicted"/>
<dbReference type="AlphaFoldDB" id="A0A1M6N586"/>
<gene>
    <name evidence="3" type="ORF">SAMN05443637_10132</name>
</gene>
<dbReference type="STRING" id="1848.SAMN05443637_10132"/>
<dbReference type="PANTHER" id="PTHR46623:SF10">
    <property type="entry name" value="CARBOXYMETHYLENEBUTENOLIDASE HOMOLOG"/>
    <property type="match status" value="1"/>
</dbReference>
<feature type="compositionally biased region" description="Polar residues" evidence="1">
    <location>
        <begin position="1"/>
        <end position="11"/>
    </location>
</feature>
<accession>A0A1M6N586</accession>
<dbReference type="Gene3D" id="3.40.50.1820">
    <property type="entry name" value="alpha/beta hydrolase"/>
    <property type="match status" value="1"/>
</dbReference>
<protein>
    <submittedName>
        <fullName evidence="3">Carboxymethylenebutenolidase</fullName>
    </submittedName>
</protein>
<dbReference type="InterPro" id="IPR002925">
    <property type="entry name" value="Dienelactn_hydro"/>
</dbReference>
<name>A0A1M6N586_PSETH</name>
<evidence type="ECO:0000259" key="2">
    <source>
        <dbReference type="Pfam" id="PF01738"/>
    </source>
</evidence>
<reference evidence="3 4" key="1">
    <citation type="submission" date="2016-11" db="EMBL/GenBank/DDBJ databases">
        <authorList>
            <person name="Jaros S."/>
            <person name="Januszkiewicz K."/>
            <person name="Wedrychowicz H."/>
        </authorList>
    </citation>
    <scope>NUCLEOTIDE SEQUENCE [LARGE SCALE GENOMIC DNA]</scope>
    <source>
        <strain evidence="3 4">DSM 43832</strain>
    </source>
</reference>
<dbReference type="InterPro" id="IPR029058">
    <property type="entry name" value="AB_hydrolase_fold"/>
</dbReference>
<dbReference type="RefSeq" id="WP_073454760.1">
    <property type="nucleotide sequence ID" value="NZ_CALGVN010000007.1"/>
</dbReference>
<dbReference type="Proteomes" id="UP000184363">
    <property type="component" value="Unassembled WGS sequence"/>
</dbReference>
<evidence type="ECO:0000313" key="3">
    <source>
        <dbReference type="EMBL" id="SHJ90838.1"/>
    </source>
</evidence>
<sequence>MRHDLSITTPDGTCPATLHTPEGSGPWPGVILFPDAGGARPTMAEMADHLAGMGYAVLLPDVYYRHGDWAPFDMKTAFSDEAERARLFSMLKSLTNEMVVADTEAFIEALHARPEVTDGPIGTTGYCMGGRISLTVAGHLGDKIGAAASFHGGGLADPDNPNSPHLRADKITATVYVAGAENDNSYTPEQAELLEQALTDAGVPHTLEFYPALHGFAVPDNPTYDPEAQKRHWAALEQLYATTLR</sequence>
<keyword evidence="4" id="KW-1185">Reference proteome</keyword>
<dbReference type="GO" id="GO:0016787">
    <property type="term" value="F:hydrolase activity"/>
    <property type="evidence" value="ECO:0007669"/>
    <property type="project" value="InterPro"/>
</dbReference>
<evidence type="ECO:0000256" key="1">
    <source>
        <dbReference type="SAM" id="MobiDB-lite"/>
    </source>
</evidence>
<dbReference type="EMBL" id="FRAP01000001">
    <property type="protein sequence ID" value="SHJ90838.1"/>
    <property type="molecule type" value="Genomic_DNA"/>
</dbReference>
<dbReference type="PANTHER" id="PTHR46623">
    <property type="entry name" value="CARBOXYMETHYLENEBUTENOLIDASE-RELATED"/>
    <property type="match status" value="1"/>
</dbReference>
<feature type="domain" description="Dienelactone hydrolase" evidence="2">
    <location>
        <begin position="16"/>
        <end position="241"/>
    </location>
</feature>